<evidence type="ECO:0000256" key="3">
    <source>
        <dbReference type="ARBA" id="ARBA00022448"/>
    </source>
</evidence>
<evidence type="ECO:0000313" key="14">
    <source>
        <dbReference type="Proteomes" id="UP000772812"/>
    </source>
</evidence>
<reference evidence="13 14" key="1">
    <citation type="journal article" date="2021" name="Syst. Appl. Microbiol.">
        <title>Persephonella atlantica sp. nov.: How to adapt to physico-chemical gradients in high temperature hydrothermal habitats.</title>
        <authorList>
            <person name="Francois D.X."/>
            <person name="Godfroy A."/>
            <person name="Mathien C."/>
            <person name="Aube J."/>
            <person name="Cathalot C."/>
            <person name="Lesongeur F."/>
            <person name="L'Haridon S."/>
            <person name="Philippon X."/>
            <person name="Roussel E.G."/>
        </authorList>
    </citation>
    <scope>NUCLEOTIDE SEQUENCE [LARGE SCALE GENOMIC DNA]</scope>
    <source>
        <strain evidence="13 14">MO1340</strain>
    </source>
</reference>
<protein>
    <submittedName>
        <fullName evidence="13">TonB family protein</fullName>
    </submittedName>
</protein>
<dbReference type="InterPro" id="IPR006260">
    <property type="entry name" value="TonB/TolA_C"/>
</dbReference>
<keyword evidence="4" id="KW-1003">Cell membrane</keyword>
<gene>
    <name evidence="13" type="ORF">GWK41_03165</name>
</gene>
<evidence type="ECO:0000256" key="2">
    <source>
        <dbReference type="ARBA" id="ARBA00006555"/>
    </source>
</evidence>
<name>A0ABS1GH41_9AQUI</name>
<evidence type="ECO:0000256" key="6">
    <source>
        <dbReference type="ARBA" id="ARBA00022692"/>
    </source>
</evidence>
<dbReference type="Proteomes" id="UP000772812">
    <property type="component" value="Unassembled WGS sequence"/>
</dbReference>
<evidence type="ECO:0000256" key="7">
    <source>
        <dbReference type="ARBA" id="ARBA00022927"/>
    </source>
</evidence>
<evidence type="ECO:0000256" key="4">
    <source>
        <dbReference type="ARBA" id="ARBA00022475"/>
    </source>
</evidence>
<dbReference type="RefSeq" id="WP_200673457.1">
    <property type="nucleotide sequence ID" value="NZ_JAACYA010000001.1"/>
</dbReference>
<sequence length="289" mass="33108">MERVINERKVFLIGFLLSAILHGAILSALIYLGRPEEKKTQKEKVVYINILKPQKKENKAPKVKKKIPSGQKKQVKPKRTKPKKKVISKKTPSKLKKKPQKKTKPKPVKEVAKTEKIKKTSQKKIVPPQVSQEELQEVKEEIQNLNIDESTLEADNFSISGLKGKELIYQHGSEEEKEEKVSDEDILAYIRELERYLNELARKKDLYPPMAKRLRIEGSLVVRFTIKADGSVDESSIKIIDSSNYNILDKGAVKLIKKYVPLFAKKYGKKPPKGDLTIELPITFEIIGW</sequence>
<keyword evidence="6 11" id="KW-0812">Transmembrane</keyword>
<feature type="transmembrane region" description="Helical" evidence="11">
    <location>
        <begin position="12"/>
        <end position="32"/>
    </location>
</feature>
<feature type="compositionally biased region" description="Basic residues" evidence="10">
    <location>
        <begin position="61"/>
        <end position="106"/>
    </location>
</feature>
<dbReference type="PANTHER" id="PTHR33446:SF2">
    <property type="entry name" value="PROTEIN TONB"/>
    <property type="match status" value="1"/>
</dbReference>
<keyword evidence="14" id="KW-1185">Reference proteome</keyword>
<dbReference type="Gene3D" id="3.30.1150.10">
    <property type="match status" value="1"/>
</dbReference>
<evidence type="ECO:0000259" key="12">
    <source>
        <dbReference type="PROSITE" id="PS52015"/>
    </source>
</evidence>
<keyword evidence="5" id="KW-0997">Cell inner membrane</keyword>
<evidence type="ECO:0000256" key="11">
    <source>
        <dbReference type="SAM" id="Phobius"/>
    </source>
</evidence>
<evidence type="ECO:0000256" key="8">
    <source>
        <dbReference type="ARBA" id="ARBA00022989"/>
    </source>
</evidence>
<feature type="compositionally biased region" description="Basic and acidic residues" evidence="10">
    <location>
        <begin position="107"/>
        <end position="118"/>
    </location>
</feature>
<dbReference type="PANTHER" id="PTHR33446">
    <property type="entry name" value="PROTEIN TONB-RELATED"/>
    <property type="match status" value="1"/>
</dbReference>
<dbReference type="PROSITE" id="PS52015">
    <property type="entry name" value="TONB_CTD"/>
    <property type="match status" value="1"/>
</dbReference>
<keyword evidence="7" id="KW-0653">Protein transport</keyword>
<dbReference type="InterPro" id="IPR037682">
    <property type="entry name" value="TonB_C"/>
</dbReference>
<keyword evidence="9 11" id="KW-0472">Membrane</keyword>
<evidence type="ECO:0000256" key="5">
    <source>
        <dbReference type="ARBA" id="ARBA00022519"/>
    </source>
</evidence>
<dbReference type="NCBIfam" id="TIGR01352">
    <property type="entry name" value="tonB_Cterm"/>
    <property type="match status" value="1"/>
</dbReference>
<feature type="region of interest" description="Disordered" evidence="10">
    <location>
        <begin position="57"/>
        <end position="132"/>
    </location>
</feature>
<comment type="caution">
    <text evidence="13">The sequence shown here is derived from an EMBL/GenBank/DDBJ whole genome shotgun (WGS) entry which is preliminary data.</text>
</comment>
<dbReference type="Pfam" id="PF03544">
    <property type="entry name" value="TonB_C"/>
    <property type="match status" value="1"/>
</dbReference>
<dbReference type="InterPro" id="IPR051045">
    <property type="entry name" value="TonB-dependent_transducer"/>
</dbReference>
<proteinExistence type="inferred from homology"/>
<accession>A0ABS1GH41</accession>
<dbReference type="SUPFAM" id="SSF74653">
    <property type="entry name" value="TolA/TonB C-terminal domain"/>
    <property type="match status" value="1"/>
</dbReference>
<evidence type="ECO:0000313" key="13">
    <source>
        <dbReference type="EMBL" id="MBK3332067.1"/>
    </source>
</evidence>
<dbReference type="PRINTS" id="PR01374">
    <property type="entry name" value="TONBPROTEIN"/>
</dbReference>
<comment type="similarity">
    <text evidence="2">Belongs to the TonB family.</text>
</comment>
<dbReference type="EMBL" id="JAACYA010000001">
    <property type="protein sequence ID" value="MBK3332067.1"/>
    <property type="molecule type" value="Genomic_DNA"/>
</dbReference>
<organism evidence="13 14">
    <name type="scientific">Persephonella atlantica</name>
    <dbReference type="NCBI Taxonomy" id="2699429"/>
    <lineage>
        <taxon>Bacteria</taxon>
        <taxon>Pseudomonadati</taxon>
        <taxon>Aquificota</taxon>
        <taxon>Aquificia</taxon>
        <taxon>Aquificales</taxon>
        <taxon>Hydrogenothermaceae</taxon>
        <taxon>Persephonella</taxon>
    </lineage>
</organism>
<evidence type="ECO:0000256" key="9">
    <source>
        <dbReference type="ARBA" id="ARBA00023136"/>
    </source>
</evidence>
<evidence type="ECO:0000256" key="10">
    <source>
        <dbReference type="SAM" id="MobiDB-lite"/>
    </source>
</evidence>
<keyword evidence="3" id="KW-0813">Transport</keyword>
<keyword evidence="8 11" id="KW-1133">Transmembrane helix</keyword>
<comment type="subcellular location">
    <subcellularLocation>
        <location evidence="1">Cell inner membrane</location>
        <topology evidence="1">Single-pass membrane protein</topology>
        <orientation evidence="1">Periplasmic side</orientation>
    </subcellularLocation>
</comment>
<dbReference type="InterPro" id="IPR003538">
    <property type="entry name" value="TonB"/>
</dbReference>
<feature type="domain" description="TonB C-terminal" evidence="12">
    <location>
        <begin position="192"/>
        <end position="289"/>
    </location>
</feature>
<evidence type="ECO:0000256" key="1">
    <source>
        <dbReference type="ARBA" id="ARBA00004383"/>
    </source>
</evidence>